<name>M5FVY0_DACPD</name>
<reference evidence="1 2" key="1">
    <citation type="journal article" date="2012" name="Science">
        <title>The Paleozoic origin of enzymatic lignin decomposition reconstructed from 31 fungal genomes.</title>
        <authorList>
            <person name="Floudas D."/>
            <person name="Binder M."/>
            <person name="Riley R."/>
            <person name="Barry K."/>
            <person name="Blanchette R.A."/>
            <person name="Henrissat B."/>
            <person name="Martinez A.T."/>
            <person name="Otillar R."/>
            <person name="Spatafora J.W."/>
            <person name="Yadav J.S."/>
            <person name="Aerts A."/>
            <person name="Benoit I."/>
            <person name="Boyd A."/>
            <person name="Carlson A."/>
            <person name="Copeland A."/>
            <person name="Coutinho P.M."/>
            <person name="de Vries R.P."/>
            <person name="Ferreira P."/>
            <person name="Findley K."/>
            <person name="Foster B."/>
            <person name="Gaskell J."/>
            <person name="Glotzer D."/>
            <person name="Gorecki P."/>
            <person name="Heitman J."/>
            <person name="Hesse C."/>
            <person name="Hori C."/>
            <person name="Igarashi K."/>
            <person name="Jurgens J.A."/>
            <person name="Kallen N."/>
            <person name="Kersten P."/>
            <person name="Kohler A."/>
            <person name="Kuees U."/>
            <person name="Kumar T.K.A."/>
            <person name="Kuo A."/>
            <person name="LaButti K."/>
            <person name="Larrondo L.F."/>
            <person name="Lindquist E."/>
            <person name="Ling A."/>
            <person name="Lombard V."/>
            <person name="Lucas S."/>
            <person name="Lundell T."/>
            <person name="Martin R."/>
            <person name="McLaughlin D.J."/>
            <person name="Morgenstern I."/>
            <person name="Morin E."/>
            <person name="Murat C."/>
            <person name="Nagy L.G."/>
            <person name="Nolan M."/>
            <person name="Ohm R.A."/>
            <person name="Patyshakuliyeva A."/>
            <person name="Rokas A."/>
            <person name="Ruiz-Duenas F.J."/>
            <person name="Sabat G."/>
            <person name="Salamov A."/>
            <person name="Samejima M."/>
            <person name="Schmutz J."/>
            <person name="Slot J.C."/>
            <person name="St John F."/>
            <person name="Stenlid J."/>
            <person name="Sun H."/>
            <person name="Sun S."/>
            <person name="Syed K."/>
            <person name="Tsang A."/>
            <person name="Wiebenga A."/>
            <person name="Young D."/>
            <person name="Pisabarro A."/>
            <person name="Eastwood D.C."/>
            <person name="Martin F."/>
            <person name="Cullen D."/>
            <person name="Grigoriev I.V."/>
            <person name="Hibbett D.S."/>
        </authorList>
    </citation>
    <scope>NUCLEOTIDE SEQUENCE [LARGE SCALE GENOMIC DNA]</scope>
    <source>
        <strain evidence="1 2">DJM-731 SS1</strain>
    </source>
</reference>
<evidence type="ECO:0000313" key="1">
    <source>
        <dbReference type="EMBL" id="EJU00519.1"/>
    </source>
</evidence>
<organism evidence="1 2">
    <name type="scientific">Dacryopinax primogenitus (strain DJM 731)</name>
    <name type="common">Brown rot fungus</name>
    <dbReference type="NCBI Taxonomy" id="1858805"/>
    <lineage>
        <taxon>Eukaryota</taxon>
        <taxon>Fungi</taxon>
        <taxon>Dikarya</taxon>
        <taxon>Basidiomycota</taxon>
        <taxon>Agaricomycotina</taxon>
        <taxon>Dacrymycetes</taxon>
        <taxon>Dacrymycetales</taxon>
        <taxon>Dacrymycetaceae</taxon>
        <taxon>Dacryopinax</taxon>
    </lineage>
</organism>
<protein>
    <submittedName>
        <fullName evidence="1">Uncharacterized protein</fullName>
    </submittedName>
</protein>
<sequence>MWSKAWGAWHSAPRPPLPQLPPTSSLICSSFLLPLSSLVSFRGPGTFPLFCLLQLTPTPPLSCLLQLPPTPILTVTAELSPLRFRSPNRPVPCLPFPLKCPTAWKII</sequence>
<evidence type="ECO:0000313" key="2">
    <source>
        <dbReference type="Proteomes" id="UP000030653"/>
    </source>
</evidence>
<keyword evidence="2" id="KW-1185">Reference proteome</keyword>
<proteinExistence type="predicted"/>
<dbReference type="HOGENOM" id="CLU_2209928_0_0_1"/>
<dbReference type="Proteomes" id="UP000030653">
    <property type="component" value="Unassembled WGS sequence"/>
</dbReference>
<dbReference type="AlphaFoldDB" id="M5FVY0"/>
<dbReference type="RefSeq" id="XP_040627416.1">
    <property type="nucleotide sequence ID" value="XM_040776919.1"/>
</dbReference>
<gene>
    <name evidence="1" type="ORF">DACRYDRAFT_89572</name>
</gene>
<dbReference type="GeneID" id="63691981"/>
<accession>M5FVY0</accession>
<dbReference type="EMBL" id="JH795866">
    <property type="protein sequence ID" value="EJU00519.1"/>
    <property type="molecule type" value="Genomic_DNA"/>
</dbReference>